<reference evidence="11" key="1">
    <citation type="submission" date="2020-05" db="EMBL/GenBank/DDBJ databases">
        <title>Novel species in genus Nocardioides.</title>
        <authorList>
            <person name="Zhang G."/>
        </authorList>
    </citation>
    <scope>NUCLEOTIDE SEQUENCE [LARGE SCALE GENOMIC DNA]</scope>
    <source>
        <strain evidence="11">zg-1050</strain>
    </source>
</reference>
<comment type="similarity">
    <text evidence="3 9">Belongs to the CobD/CbiB family.</text>
</comment>
<dbReference type="GO" id="GO:0015420">
    <property type="term" value="F:ABC-type vitamin B12 transporter activity"/>
    <property type="evidence" value="ECO:0007669"/>
    <property type="project" value="UniProtKB-UniRule"/>
</dbReference>
<dbReference type="GO" id="GO:0005886">
    <property type="term" value="C:plasma membrane"/>
    <property type="evidence" value="ECO:0007669"/>
    <property type="project" value="UniProtKB-SubCell"/>
</dbReference>
<dbReference type="GO" id="GO:0048472">
    <property type="term" value="F:threonine-phosphate decarboxylase activity"/>
    <property type="evidence" value="ECO:0007669"/>
    <property type="project" value="InterPro"/>
</dbReference>
<name>A0A6M8J5R0_9ACTN</name>
<gene>
    <name evidence="9 10" type="primary">cobD</name>
    <name evidence="10" type="ORF">HLV38_01130</name>
</gene>
<evidence type="ECO:0000313" key="11">
    <source>
        <dbReference type="Proteomes" id="UP000503297"/>
    </source>
</evidence>
<sequence length="343" mass="35379">MLAVAADLLLGDPRWLPHPVRWVGAVALRAESLLRRSVLRAAGPRGQFAAGALLTTALVVGFAGIAWALVAAAYLASDVLGVLAEAVVGFYCLAARSLAGEALAVVRALREGGVEAARGAVAMIVGRDARVLDREGVLRATVETVAENATDAVVAPLFYLVLFGPAVAVAHKVVSTLDSLFGYCTPRFEWFGKAPARIDDALNFVPARLAGLLMCAAAWLVPGAKARGALRALRRDRLRHASPNAAHTEAATAGALGIRLAGDAVYGGKVVRKPTLGDDVRPIEESDVARASILMMLTSGLALAVLVGCHLAFAGGIEGVFASLPGACGFEGSMVTAMREGAA</sequence>
<dbReference type="Pfam" id="PF03186">
    <property type="entry name" value="CobD_Cbib"/>
    <property type="match status" value="1"/>
</dbReference>
<dbReference type="InterPro" id="IPR004485">
    <property type="entry name" value="Cobalamin_biosynth_CobD/CbiB"/>
</dbReference>
<comment type="function">
    <text evidence="9">Converts cobyric acid to cobinamide by the addition of aminopropanol on the F carboxylic group.</text>
</comment>
<keyword evidence="6 9" id="KW-0812">Transmembrane</keyword>
<dbReference type="HAMAP" id="MF_00024">
    <property type="entry name" value="CobD_CbiB"/>
    <property type="match status" value="1"/>
</dbReference>
<feature type="transmembrane region" description="Helical" evidence="9">
    <location>
        <begin position="48"/>
        <end position="76"/>
    </location>
</feature>
<evidence type="ECO:0000256" key="3">
    <source>
        <dbReference type="ARBA" id="ARBA00006263"/>
    </source>
</evidence>
<evidence type="ECO:0000256" key="2">
    <source>
        <dbReference type="ARBA" id="ARBA00004953"/>
    </source>
</evidence>
<keyword evidence="4 9" id="KW-1003">Cell membrane</keyword>
<accession>A0A6M8J5R0</accession>
<dbReference type="KEGG" id="bwa:HLV38_01130"/>
<dbReference type="AlphaFoldDB" id="A0A6M8J5R0"/>
<evidence type="ECO:0000313" key="10">
    <source>
        <dbReference type="EMBL" id="QKF07963.1"/>
    </source>
</evidence>
<evidence type="ECO:0000256" key="9">
    <source>
        <dbReference type="HAMAP-Rule" id="MF_00024"/>
    </source>
</evidence>
<dbReference type="NCBIfam" id="TIGR00380">
    <property type="entry name" value="cobal_cbiB"/>
    <property type="match status" value="1"/>
</dbReference>
<comment type="subcellular location">
    <subcellularLocation>
        <location evidence="1 9">Cell membrane</location>
        <topology evidence="1 9">Multi-pass membrane protein</topology>
    </subcellularLocation>
</comment>
<dbReference type="UniPathway" id="UPA00148"/>
<evidence type="ECO:0000256" key="1">
    <source>
        <dbReference type="ARBA" id="ARBA00004651"/>
    </source>
</evidence>
<keyword evidence="11" id="KW-1185">Reference proteome</keyword>
<dbReference type="Proteomes" id="UP000503297">
    <property type="component" value="Chromosome"/>
</dbReference>
<evidence type="ECO:0000256" key="5">
    <source>
        <dbReference type="ARBA" id="ARBA00022573"/>
    </source>
</evidence>
<organism evidence="10 11">
    <name type="scientific">Berryella wangjianweii</name>
    <dbReference type="NCBI Taxonomy" id="2734634"/>
    <lineage>
        <taxon>Bacteria</taxon>
        <taxon>Bacillati</taxon>
        <taxon>Actinomycetota</taxon>
        <taxon>Coriobacteriia</taxon>
        <taxon>Eggerthellales</taxon>
        <taxon>Eggerthellaceae</taxon>
        <taxon>Berryella</taxon>
    </lineage>
</organism>
<evidence type="ECO:0000256" key="6">
    <source>
        <dbReference type="ARBA" id="ARBA00022692"/>
    </source>
</evidence>
<dbReference type="GO" id="GO:0009236">
    <property type="term" value="P:cobalamin biosynthetic process"/>
    <property type="evidence" value="ECO:0007669"/>
    <property type="project" value="UniProtKB-UniRule"/>
</dbReference>
<dbReference type="EMBL" id="CP053716">
    <property type="protein sequence ID" value="QKF07963.1"/>
    <property type="molecule type" value="Genomic_DNA"/>
</dbReference>
<evidence type="ECO:0000256" key="4">
    <source>
        <dbReference type="ARBA" id="ARBA00022475"/>
    </source>
</evidence>
<dbReference type="PANTHER" id="PTHR34308:SF1">
    <property type="entry name" value="COBALAMIN BIOSYNTHESIS PROTEIN CBIB"/>
    <property type="match status" value="1"/>
</dbReference>
<feature type="transmembrane region" description="Helical" evidence="9">
    <location>
        <begin position="291"/>
        <end position="313"/>
    </location>
</feature>
<comment type="pathway">
    <text evidence="2 9">Cofactor biosynthesis; adenosylcobalamin biosynthesis.</text>
</comment>
<keyword evidence="7 9" id="KW-1133">Transmembrane helix</keyword>
<evidence type="ECO:0000256" key="7">
    <source>
        <dbReference type="ARBA" id="ARBA00022989"/>
    </source>
</evidence>
<evidence type="ECO:0000256" key="8">
    <source>
        <dbReference type="ARBA" id="ARBA00023136"/>
    </source>
</evidence>
<protein>
    <recommendedName>
        <fullName evidence="9">Cobalamin biosynthesis protein CobD</fullName>
    </recommendedName>
</protein>
<keyword evidence="8 9" id="KW-0472">Membrane</keyword>
<proteinExistence type="inferred from homology"/>
<keyword evidence="5 9" id="KW-0169">Cobalamin biosynthesis</keyword>
<dbReference type="PANTHER" id="PTHR34308">
    <property type="entry name" value="COBALAMIN BIOSYNTHESIS PROTEIN CBIB"/>
    <property type="match status" value="1"/>
</dbReference>
<comment type="caution">
    <text evidence="9">Lacks conserved residue(s) required for the propagation of feature annotation.</text>
</comment>